<dbReference type="Pfam" id="PF03466">
    <property type="entry name" value="LysR_substrate"/>
    <property type="match status" value="1"/>
</dbReference>
<evidence type="ECO:0000313" key="7">
    <source>
        <dbReference type="Proteomes" id="UP000433309"/>
    </source>
</evidence>
<dbReference type="SUPFAM" id="SSF46785">
    <property type="entry name" value="Winged helix' DNA-binding domain"/>
    <property type="match status" value="1"/>
</dbReference>
<sequence>MDLRSLRYFVETVRLNSFTQAAESLHVTQSTISKMVKQLEEEVGAQLLLREGRQLRLTDTGNVVYARGVEMLATMRQLAVEVRDTQALERGSLTVGIPPMINLLFTPVLKAFRQRHPNITLTLQEDAGQAIERQVAQGDLEIGLTVLPADPALGLQAAPIASYPVWALAARGTFQKNRTSIKLKALANTPLVLLKDDFAMTRALRTAFAAAGFEPQIAAQSGQWDWLVAMASAGMGVALLPEPFIHRLAIGHLDAVKLVDPELPWQPAHVWRGTYLSHAARAWLEVCDEVLSARAARG</sequence>
<evidence type="ECO:0000313" key="6">
    <source>
        <dbReference type="EMBL" id="MRW89193.1"/>
    </source>
</evidence>
<proteinExistence type="inferred from homology"/>
<evidence type="ECO:0000259" key="5">
    <source>
        <dbReference type="PROSITE" id="PS50931"/>
    </source>
</evidence>
<dbReference type="PROSITE" id="PS50931">
    <property type="entry name" value="HTH_LYSR"/>
    <property type="match status" value="1"/>
</dbReference>
<dbReference type="InterPro" id="IPR000847">
    <property type="entry name" value="LysR_HTH_N"/>
</dbReference>
<protein>
    <submittedName>
        <fullName evidence="6">LysR family transcriptional regulator</fullName>
    </submittedName>
</protein>
<dbReference type="PANTHER" id="PTHR30419">
    <property type="entry name" value="HTH-TYPE TRANSCRIPTIONAL REGULATOR YBHD"/>
    <property type="match status" value="1"/>
</dbReference>
<dbReference type="FunFam" id="1.10.10.10:FF:000001">
    <property type="entry name" value="LysR family transcriptional regulator"/>
    <property type="match status" value="1"/>
</dbReference>
<dbReference type="EMBL" id="WKJK01000002">
    <property type="protein sequence ID" value="MRW89193.1"/>
    <property type="molecule type" value="Genomic_DNA"/>
</dbReference>
<dbReference type="Pfam" id="PF00126">
    <property type="entry name" value="HTH_1"/>
    <property type="match status" value="1"/>
</dbReference>
<evidence type="ECO:0000256" key="1">
    <source>
        <dbReference type="ARBA" id="ARBA00009437"/>
    </source>
</evidence>
<accession>A0A6I2KTW4</accession>
<comment type="similarity">
    <text evidence="1">Belongs to the LysR transcriptional regulatory family.</text>
</comment>
<gene>
    <name evidence="6" type="ORF">GJ699_04275</name>
</gene>
<keyword evidence="3" id="KW-0238">DNA-binding</keyword>
<dbReference type="AlphaFoldDB" id="A0A6I2KTW4"/>
<dbReference type="GO" id="GO:0005829">
    <property type="term" value="C:cytosol"/>
    <property type="evidence" value="ECO:0007669"/>
    <property type="project" value="TreeGrafter"/>
</dbReference>
<name>A0A6I2KTW4_9BURK</name>
<keyword evidence="4" id="KW-0804">Transcription</keyword>
<dbReference type="PANTHER" id="PTHR30419:SF8">
    <property type="entry name" value="NITROGEN ASSIMILATION TRANSCRIPTIONAL ACTIVATOR-RELATED"/>
    <property type="match status" value="1"/>
</dbReference>
<dbReference type="InterPro" id="IPR036390">
    <property type="entry name" value="WH_DNA-bd_sf"/>
</dbReference>
<dbReference type="Proteomes" id="UP000433309">
    <property type="component" value="Unassembled WGS sequence"/>
</dbReference>
<dbReference type="InterPro" id="IPR036388">
    <property type="entry name" value="WH-like_DNA-bd_sf"/>
</dbReference>
<dbReference type="RefSeq" id="WP_154373446.1">
    <property type="nucleotide sequence ID" value="NZ_WKJK01000002.1"/>
</dbReference>
<dbReference type="Gene3D" id="1.10.10.10">
    <property type="entry name" value="Winged helix-like DNA-binding domain superfamily/Winged helix DNA-binding domain"/>
    <property type="match status" value="1"/>
</dbReference>
<evidence type="ECO:0000256" key="3">
    <source>
        <dbReference type="ARBA" id="ARBA00023125"/>
    </source>
</evidence>
<feature type="domain" description="HTH lysR-type" evidence="5">
    <location>
        <begin position="1"/>
        <end position="58"/>
    </location>
</feature>
<evidence type="ECO:0000256" key="4">
    <source>
        <dbReference type="ARBA" id="ARBA00023163"/>
    </source>
</evidence>
<dbReference type="GO" id="GO:0003700">
    <property type="term" value="F:DNA-binding transcription factor activity"/>
    <property type="evidence" value="ECO:0007669"/>
    <property type="project" value="InterPro"/>
</dbReference>
<dbReference type="SUPFAM" id="SSF53850">
    <property type="entry name" value="Periplasmic binding protein-like II"/>
    <property type="match status" value="1"/>
</dbReference>
<dbReference type="PRINTS" id="PR00039">
    <property type="entry name" value="HTHLYSR"/>
</dbReference>
<keyword evidence="7" id="KW-1185">Reference proteome</keyword>
<comment type="caution">
    <text evidence="6">The sequence shown here is derived from an EMBL/GenBank/DDBJ whole genome shotgun (WGS) entry which is preliminary data.</text>
</comment>
<organism evidence="6 7">
    <name type="scientific">Duganella guangzhouensis</name>
    <dbReference type="NCBI Taxonomy" id="2666084"/>
    <lineage>
        <taxon>Bacteria</taxon>
        <taxon>Pseudomonadati</taxon>
        <taxon>Pseudomonadota</taxon>
        <taxon>Betaproteobacteria</taxon>
        <taxon>Burkholderiales</taxon>
        <taxon>Oxalobacteraceae</taxon>
        <taxon>Telluria group</taxon>
        <taxon>Duganella</taxon>
    </lineage>
</organism>
<dbReference type="InterPro" id="IPR005119">
    <property type="entry name" value="LysR_subst-bd"/>
</dbReference>
<reference evidence="6 7" key="1">
    <citation type="submission" date="2019-11" db="EMBL/GenBank/DDBJ databases">
        <title>Novel species isolated from a subtropical stream in China.</title>
        <authorList>
            <person name="Lu H."/>
        </authorList>
    </citation>
    <scope>NUCLEOTIDE SEQUENCE [LARGE SCALE GENOMIC DNA]</scope>
    <source>
        <strain evidence="6 7">FT80W</strain>
    </source>
</reference>
<evidence type="ECO:0000256" key="2">
    <source>
        <dbReference type="ARBA" id="ARBA00023015"/>
    </source>
</evidence>
<dbReference type="Gene3D" id="3.40.190.290">
    <property type="match status" value="1"/>
</dbReference>
<keyword evidence="2" id="KW-0805">Transcription regulation</keyword>
<dbReference type="GO" id="GO:0003677">
    <property type="term" value="F:DNA binding"/>
    <property type="evidence" value="ECO:0007669"/>
    <property type="project" value="UniProtKB-KW"/>
</dbReference>
<dbReference type="InterPro" id="IPR050950">
    <property type="entry name" value="HTH-type_LysR_regulators"/>
</dbReference>
<dbReference type="CDD" id="cd08438">
    <property type="entry name" value="PBP2_CidR"/>
    <property type="match status" value="1"/>
</dbReference>